<feature type="binding site" evidence="15">
    <location>
        <position position="475"/>
    </location>
    <ligand>
        <name>Mg(2+)</name>
        <dbReference type="ChEBI" id="CHEBI:18420"/>
        <note>shared with alpha subunit</note>
    </ligand>
</feature>
<dbReference type="PANTHER" id="PTHR10947:SF0">
    <property type="entry name" value="PHENYLALANINE--TRNA LIGASE BETA SUBUNIT"/>
    <property type="match status" value="1"/>
</dbReference>
<dbReference type="Gene3D" id="3.50.40.10">
    <property type="entry name" value="Phenylalanyl-trna Synthetase, Chain B, domain 3"/>
    <property type="match status" value="1"/>
</dbReference>
<dbReference type="SUPFAM" id="SSF50249">
    <property type="entry name" value="Nucleic acid-binding proteins"/>
    <property type="match status" value="1"/>
</dbReference>
<feature type="domain" description="B5" evidence="19">
    <location>
        <begin position="421"/>
        <end position="497"/>
    </location>
</feature>
<dbReference type="GO" id="GO:0016740">
    <property type="term" value="F:transferase activity"/>
    <property type="evidence" value="ECO:0007669"/>
    <property type="project" value="UniProtKB-ARBA"/>
</dbReference>
<reference evidence="21" key="1">
    <citation type="submission" date="2016-01" db="EMBL/GenBank/DDBJ databases">
        <authorList>
            <person name="Mitreva M."/>
            <person name="Pepin K.H."/>
            <person name="Mihindukulasuriya K.A."/>
            <person name="Fulton R."/>
            <person name="Fronick C."/>
            <person name="O'Laughlin M."/>
            <person name="Miner T."/>
            <person name="Herter B."/>
            <person name="Rosa B.A."/>
            <person name="Cordes M."/>
            <person name="Tomlinson C."/>
            <person name="Wollam A."/>
            <person name="Palsikar V.B."/>
            <person name="Mardis E.R."/>
            <person name="Wilson R.K."/>
        </authorList>
    </citation>
    <scope>NUCLEOTIDE SEQUENCE [LARGE SCALE GENOMIC DNA]</scope>
    <source>
        <strain evidence="21">KA00274</strain>
    </source>
</reference>
<dbReference type="Gene3D" id="3.30.70.380">
    <property type="entry name" value="Ferrodoxin-fold anticodon-binding domain"/>
    <property type="match status" value="1"/>
</dbReference>
<evidence type="ECO:0000256" key="11">
    <source>
        <dbReference type="ARBA" id="ARBA00022884"/>
    </source>
</evidence>
<accession>A0A133YFP0</accession>
<comment type="subunit">
    <text evidence="3 15">Tetramer of two alpha and two beta subunits.</text>
</comment>
<feature type="domain" description="TRNA-binding" evidence="17">
    <location>
        <begin position="39"/>
        <end position="165"/>
    </location>
</feature>
<organism evidence="20 21">
    <name type="scientific">Amygdalobacter nucleatus</name>
    <dbReference type="NCBI Taxonomy" id="3029274"/>
    <lineage>
        <taxon>Bacteria</taxon>
        <taxon>Bacillati</taxon>
        <taxon>Bacillota</taxon>
        <taxon>Clostridia</taxon>
        <taxon>Eubacteriales</taxon>
        <taxon>Oscillospiraceae</taxon>
        <taxon>Amygdalobacter</taxon>
    </lineage>
</organism>
<dbReference type="InterPro" id="IPR005147">
    <property type="entry name" value="tRNA_synthase_B5-dom"/>
</dbReference>
<evidence type="ECO:0000259" key="17">
    <source>
        <dbReference type="PROSITE" id="PS50886"/>
    </source>
</evidence>
<keyword evidence="10 15" id="KW-0460">Magnesium</keyword>
<dbReference type="SUPFAM" id="SSF55681">
    <property type="entry name" value="Class II aaRS and biotin synthetases"/>
    <property type="match status" value="1"/>
</dbReference>
<evidence type="ECO:0000256" key="12">
    <source>
        <dbReference type="ARBA" id="ARBA00022917"/>
    </source>
</evidence>
<evidence type="ECO:0000256" key="13">
    <source>
        <dbReference type="ARBA" id="ARBA00023146"/>
    </source>
</evidence>
<dbReference type="SMART" id="SM00874">
    <property type="entry name" value="B5"/>
    <property type="match status" value="1"/>
</dbReference>
<sequence length="820" mass="90694">MKVSIEWLRDFTDVDVDLATLADKLTRTGTKVETTAVTGSEFSGVYVGQITKIEPHTNSDHLQICRVNMGSLSKELCPALDEEACLQIVTAAKNVFVGAKVPVAIIGAKLADGTAIKAAKLRGVPSQGMFCSVAETGYTTKNYPEASEDGIWILADSTELGIKLQDYMGLGDEVLDFEITSNRPDCLSVEGLARETALTLHNYFLPLPYHEIVGDLTDKSSNYIKVTNEAPDACLRYFGRVVKNVKIAESPLWLRRRLLALGLHPINNIVDITNYVMLELGQPMHAFDLRDLAGSEIVIRHAKANEKLKTLDGVERTLSEEMLVISDACKAVALAGVMGGENSEIKDDTTTIFFESANFVPEVVRRQAAKLHLRSEASSRYDKAVDPDLAKRGLARALELVEQLQAGEVVSETMSVPEQAFSLPASVFTADKINKFLGTDVDSEFMQDIFTKLGCEVKLVSADTMQVTPPNWRCDLEGMADYAEEVARFFGYDNIPSTMPHDSLAGAYTPRQSYERLIKDSCVALGFSEMITLSFEAPNTFAKLGFQDEKTLAQVKIANAAVETSSLRTDLLPACLRVISNNVTQFNDHGKLFEVGNCYFDIKDESGLPTYETRLLATIFANDKQAKSGNLFYELKNLLQELTAVLGIKAERLSYNVLSDLPVYHPYRSATVYLDQTELGQIAYVDKQLLKTYDIKGEVAVLQIKLAPIFAEATFVRKQKKISRFPAYSLDLAFEMDKTESVENLLNILKHKANANLEQITIFDVYQGEQIATDKKSVAFNLTYRHPDRTLTEADVSDNVKEMVEAAKTAGYSLRSASTN</sequence>
<keyword evidence="12 15" id="KW-0648">Protein biosynthesis</keyword>
<dbReference type="RefSeq" id="WP_066713430.1">
    <property type="nucleotide sequence ID" value="NZ_JARFNM010000001.1"/>
</dbReference>
<evidence type="ECO:0000256" key="3">
    <source>
        <dbReference type="ARBA" id="ARBA00011209"/>
    </source>
</evidence>
<evidence type="ECO:0000256" key="16">
    <source>
        <dbReference type="PROSITE-ProRule" id="PRU00209"/>
    </source>
</evidence>
<comment type="similarity">
    <text evidence="2 15">Belongs to the phenylalanyl-tRNA synthetase beta subunit family. Type 1 subfamily.</text>
</comment>
<name>A0A133YFP0_9FIRM</name>
<evidence type="ECO:0000256" key="9">
    <source>
        <dbReference type="ARBA" id="ARBA00022840"/>
    </source>
</evidence>
<dbReference type="GO" id="GO:0004826">
    <property type="term" value="F:phenylalanine-tRNA ligase activity"/>
    <property type="evidence" value="ECO:0007669"/>
    <property type="project" value="UniProtKB-UniRule"/>
</dbReference>
<evidence type="ECO:0000259" key="19">
    <source>
        <dbReference type="PROSITE" id="PS51483"/>
    </source>
</evidence>
<dbReference type="Gene3D" id="2.40.50.140">
    <property type="entry name" value="Nucleic acid-binding proteins"/>
    <property type="match status" value="1"/>
</dbReference>
<dbReference type="Proteomes" id="UP000070080">
    <property type="component" value="Unassembled WGS sequence"/>
</dbReference>
<keyword evidence="5 16" id="KW-0820">tRNA-binding</keyword>
<dbReference type="InterPro" id="IPR005146">
    <property type="entry name" value="B3/B4_tRNA-bd"/>
</dbReference>
<dbReference type="InterPro" id="IPR002547">
    <property type="entry name" value="tRNA-bd_dom"/>
</dbReference>
<dbReference type="SUPFAM" id="SSF54991">
    <property type="entry name" value="Anticodon-binding domain of PheRS"/>
    <property type="match status" value="1"/>
</dbReference>
<evidence type="ECO:0000256" key="7">
    <source>
        <dbReference type="ARBA" id="ARBA00022723"/>
    </source>
</evidence>
<dbReference type="InterPro" id="IPR045864">
    <property type="entry name" value="aa-tRNA-synth_II/BPL/LPL"/>
</dbReference>
<comment type="catalytic activity">
    <reaction evidence="14 15">
        <text>tRNA(Phe) + L-phenylalanine + ATP = L-phenylalanyl-tRNA(Phe) + AMP + diphosphate + H(+)</text>
        <dbReference type="Rhea" id="RHEA:19413"/>
        <dbReference type="Rhea" id="RHEA-COMP:9668"/>
        <dbReference type="Rhea" id="RHEA-COMP:9699"/>
        <dbReference type="ChEBI" id="CHEBI:15378"/>
        <dbReference type="ChEBI" id="CHEBI:30616"/>
        <dbReference type="ChEBI" id="CHEBI:33019"/>
        <dbReference type="ChEBI" id="CHEBI:58095"/>
        <dbReference type="ChEBI" id="CHEBI:78442"/>
        <dbReference type="ChEBI" id="CHEBI:78531"/>
        <dbReference type="ChEBI" id="CHEBI:456215"/>
        <dbReference type="EC" id="6.1.1.20"/>
    </reaction>
</comment>
<dbReference type="Gene3D" id="3.30.930.10">
    <property type="entry name" value="Bira Bifunctional Protein, Domain 2"/>
    <property type="match status" value="1"/>
</dbReference>
<feature type="domain" description="FDX-ACB" evidence="18">
    <location>
        <begin position="723"/>
        <end position="815"/>
    </location>
</feature>
<evidence type="ECO:0000256" key="2">
    <source>
        <dbReference type="ARBA" id="ARBA00008653"/>
    </source>
</evidence>
<dbReference type="InterPro" id="IPR045060">
    <property type="entry name" value="Phe-tRNA-ligase_IIc_bsu"/>
</dbReference>
<dbReference type="Pfam" id="PF03484">
    <property type="entry name" value="B5"/>
    <property type="match status" value="1"/>
</dbReference>
<evidence type="ECO:0000256" key="14">
    <source>
        <dbReference type="ARBA" id="ARBA00049255"/>
    </source>
</evidence>
<keyword evidence="7 15" id="KW-0479">Metal-binding</keyword>
<dbReference type="GO" id="GO:0000287">
    <property type="term" value="F:magnesium ion binding"/>
    <property type="evidence" value="ECO:0007669"/>
    <property type="project" value="UniProtKB-UniRule"/>
</dbReference>
<dbReference type="Gene3D" id="3.30.56.10">
    <property type="match status" value="2"/>
</dbReference>
<feature type="binding site" evidence="15">
    <location>
        <position position="485"/>
    </location>
    <ligand>
        <name>Mg(2+)</name>
        <dbReference type="ChEBI" id="CHEBI:18420"/>
        <note>shared with alpha subunit</note>
    </ligand>
</feature>
<dbReference type="InterPro" id="IPR036690">
    <property type="entry name" value="Fdx_antiC-bd_sf"/>
</dbReference>
<feature type="binding site" evidence="15">
    <location>
        <position position="484"/>
    </location>
    <ligand>
        <name>Mg(2+)</name>
        <dbReference type="ChEBI" id="CHEBI:18420"/>
        <note>shared with alpha subunit</note>
    </ligand>
</feature>
<dbReference type="InterPro" id="IPR033714">
    <property type="entry name" value="tRNA_bind_bactPheRS"/>
</dbReference>
<dbReference type="InterPro" id="IPR005121">
    <property type="entry name" value="Fdx_antiC-bd"/>
</dbReference>
<keyword evidence="21" id="KW-1185">Reference proteome</keyword>
<dbReference type="EMBL" id="LSCV01000008">
    <property type="protein sequence ID" value="KXB42009.1"/>
    <property type="molecule type" value="Genomic_DNA"/>
</dbReference>
<dbReference type="PANTHER" id="PTHR10947">
    <property type="entry name" value="PHENYLALANYL-TRNA SYNTHETASE BETA CHAIN AND LEUCINE-RICH REPEAT-CONTAINING PROTEIN 47"/>
    <property type="match status" value="1"/>
</dbReference>
<dbReference type="SMART" id="SM00873">
    <property type="entry name" value="B3_4"/>
    <property type="match status" value="1"/>
</dbReference>
<dbReference type="GO" id="GO:0140096">
    <property type="term" value="F:catalytic activity, acting on a protein"/>
    <property type="evidence" value="ECO:0007669"/>
    <property type="project" value="UniProtKB-ARBA"/>
</dbReference>
<comment type="subcellular location">
    <subcellularLocation>
        <location evidence="1 15">Cytoplasm</location>
    </subcellularLocation>
</comment>
<keyword evidence="11 16" id="KW-0694">RNA-binding</keyword>
<evidence type="ECO:0000313" key="21">
    <source>
        <dbReference type="Proteomes" id="UP000070080"/>
    </source>
</evidence>
<dbReference type="Pfam" id="PF17759">
    <property type="entry name" value="tRNA_synthFbeta"/>
    <property type="match status" value="1"/>
</dbReference>
<dbReference type="PROSITE" id="PS51483">
    <property type="entry name" value="B5"/>
    <property type="match status" value="1"/>
</dbReference>
<dbReference type="SUPFAM" id="SSF56037">
    <property type="entry name" value="PheT/TilS domain"/>
    <property type="match status" value="1"/>
</dbReference>
<gene>
    <name evidence="15" type="primary">pheT</name>
    <name evidence="20" type="ORF">HMPREF1872_00482</name>
</gene>
<dbReference type="GO" id="GO:0009328">
    <property type="term" value="C:phenylalanine-tRNA ligase complex"/>
    <property type="evidence" value="ECO:0007669"/>
    <property type="project" value="TreeGrafter"/>
</dbReference>
<comment type="cofactor">
    <cofactor evidence="15">
        <name>Mg(2+)</name>
        <dbReference type="ChEBI" id="CHEBI:18420"/>
    </cofactor>
    <text evidence="15">Binds 2 magnesium ions per tetramer.</text>
</comment>
<dbReference type="InterPro" id="IPR012340">
    <property type="entry name" value="NA-bd_OB-fold"/>
</dbReference>
<dbReference type="InterPro" id="IPR041616">
    <property type="entry name" value="PheRS_beta_core"/>
</dbReference>
<keyword evidence="13 15" id="KW-0030">Aminoacyl-tRNA synthetase</keyword>
<keyword evidence="8 15" id="KW-0547">Nucleotide-binding</keyword>
<dbReference type="AlphaFoldDB" id="A0A133YFP0"/>
<evidence type="ECO:0000256" key="15">
    <source>
        <dbReference type="HAMAP-Rule" id="MF_00283"/>
    </source>
</evidence>
<evidence type="ECO:0000313" key="20">
    <source>
        <dbReference type="EMBL" id="KXB42009.1"/>
    </source>
</evidence>
<evidence type="ECO:0000256" key="4">
    <source>
        <dbReference type="ARBA" id="ARBA00022490"/>
    </source>
</evidence>
<dbReference type="PROSITE" id="PS51447">
    <property type="entry name" value="FDX_ACB"/>
    <property type="match status" value="1"/>
</dbReference>
<evidence type="ECO:0000256" key="5">
    <source>
        <dbReference type="ARBA" id="ARBA00022555"/>
    </source>
</evidence>
<dbReference type="EC" id="6.1.1.20" evidence="15"/>
<proteinExistence type="inferred from homology"/>
<dbReference type="GO" id="GO:0006432">
    <property type="term" value="P:phenylalanyl-tRNA aminoacylation"/>
    <property type="evidence" value="ECO:0007669"/>
    <property type="project" value="UniProtKB-UniRule"/>
</dbReference>
<dbReference type="SMART" id="SM00896">
    <property type="entry name" value="FDX-ACB"/>
    <property type="match status" value="1"/>
</dbReference>
<dbReference type="Pfam" id="PF03483">
    <property type="entry name" value="B3_4"/>
    <property type="match status" value="1"/>
</dbReference>
<dbReference type="STRING" id="1497955.HMPREF1872_00482"/>
<dbReference type="InterPro" id="IPR020825">
    <property type="entry name" value="Phe-tRNA_synthase-like_B3/B4"/>
</dbReference>
<dbReference type="Pfam" id="PF03147">
    <property type="entry name" value="FDX-ACB"/>
    <property type="match status" value="1"/>
</dbReference>
<dbReference type="CDD" id="cd02796">
    <property type="entry name" value="tRNA_bind_bactPheRS"/>
    <property type="match status" value="1"/>
</dbReference>
<evidence type="ECO:0000259" key="18">
    <source>
        <dbReference type="PROSITE" id="PS51447"/>
    </source>
</evidence>
<evidence type="ECO:0000256" key="1">
    <source>
        <dbReference type="ARBA" id="ARBA00004496"/>
    </source>
</evidence>
<keyword evidence="9 15" id="KW-0067">ATP-binding</keyword>
<keyword evidence="6 15" id="KW-0436">Ligase</keyword>
<evidence type="ECO:0000256" key="10">
    <source>
        <dbReference type="ARBA" id="ARBA00022842"/>
    </source>
</evidence>
<dbReference type="PATRIC" id="fig|1497955.3.peg.464"/>
<dbReference type="FunFam" id="3.50.40.10:FF:000001">
    <property type="entry name" value="Phenylalanine--tRNA ligase beta subunit"/>
    <property type="match status" value="1"/>
</dbReference>
<dbReference type="GO" id="GO:0005524">
    <property type="term" value="F:ATP binding"/>
    <property type="evidence" value="ECO:0007669"/>
    <property type="project" value="UniProtKB-UniRule"/>
</dbReference>
<dbReference type="OrthoDB" id="9805455at2"/>
<keyword evidence="4 15" id="KW-0963">Cytoplasm</keyword>
<evidence type="ECO:0000256" key="6">
    <source>
        <dbReference type="ARBA" id="ARBA00022598"/>
    </source>
</evidence>
<dbReference type="InterPro" id="IPR009061">
    <property type="entry name" value="DNA-bd_dom_put_sf"/>
</dbReference>
<comment type="caution">
    <text evidence="20">The sequence shown here is derived from an EMBL/GenBank/DDBJ whole genome shotgun (WGS) entry which is preliminary data.</text>
</comment>
<dbReference type="HAMAP" id="MF_00283">
    <property type="entry name" value="Phe_tRNA_synth_beta1"/>
    <property type="match status" value="1"/>
</dbReference>
<dbReference type="NCBIfam" id="TIGR00472">
    <property type="entry name" value="pheT_bact"/>
    <property type="match status" value="1"/>
</dbReference>
<dbReference type="SUPFAM" id="SSF46955">
    <property type="entry name" value="Putative DNA-binding domain"/>
    <property type="match status" value="1"/>
</dbReference>
<dbReference type="InterPro" id="IPR004532">
    <property type="entry name" value="Phe-tRNA-ligase_IIc_bsu_bact"/>
</dbReference>
<feature type="binding site" evidence="15">
    <location>
        <position position="481"/>
    </location>
    <ligand>
        <name>Mg(2+)</name>
        <dbReference type="ChEBI" id="CHEBI:18420"/>
        <note>shared with alpha subunit</note>
    </ligand>
</feature>
<dbReference type="GO" id="GO:0000049">
    <property type="term" value="F:tRNA binding"/>
    <property type="evidence" value="ECO:0007669"/>
    <property type="project" value="UniProtKB-UniRule"/>
</dbReference>
<dbReference type="Pfam" id="PF01588">
    <property type="entry name" value="tRNA_bind"/>
    <property type="match status" value="1"/>
</dbReference>
<dbReference type="PROSITE" id="PS50886">
    <property type="entry name" value="TRBD"/>
    <property type="match status" value="1"/>
</dbReference>
<evidence type="ECO:0000256" key="8">
    <source>
        <dbReference type="ARBA" id="ARBA00022741"/>
    </source>
</evidence>
<protein>
    <recommendedName>
        <fullName evidence="15">Phenylalanine--tRNA ligase beta subunit</fullName>
        <ecNumber evidence="15">6.1.1.20</ecNumber>
    </recommendedName>
    <alternativeName>
        <fullName evidence="15">Phenylalanyl-tRNA synthetase beta subunit</fullName>
        <shortName evidence="15">PheRS</shortName>
    </alternativeName>
</protein>